<dbReference type="EMBL" id="CAJPVI010000013">
    <property type="protein sequence ID" value="CAG2144322.1"/>
    <property type="molecule type" value="Genomic_DNA"/>
</dbReference>
<protein>
    <submittedName>
        <fullName evidence="2">Uncharacterized protein</fullName>
    </submittedName>
</protein>
<evidence type="ECO:0000313" key="3">
    <source>
        <dbReference type="Proteomes" id="UP000672657"/>
    </source>
</evidence>
<evidence type="ECO:0000313" key="2">
    <source>
        <dbReference type="EMBL" id="CAG2144322.1"/>
    </source>
</evidence>
<feature type="compositionally biased region" description="Polar residues" evidence="1">
    <location>
        <begin position="128"/>
        <end position="137"/>
    </location>
</feature>
<organism evidence="2 3">
    <name type="scientific">Cupriavidus numazuensis</name>
    <dbReference type="NCBI Taxonomy" id="221992"/>
    <lineage>
        <taxon>Bacteria</taxon>
        <taxon>Pseudomonadati</taxon>
        <taxon>Pseudomonadota</taxon>
        <taxon>Betaproteobacteria</taxon>
        <taxon>Burkholderiales</taxon>
        <taxon>Burkholderiaceae</taxon>
        <taxon>Cupriavidus</taxon>
    </lineage>
</organism>
<dbReference type="Proteomes" id="UP000672657">
    <property type="component" value="Unassembled WGS sequence"/>
</dbReference>
<proteinExistence type="predicted"/>
<dbReference type="RefSeq" id="WP_211953626.1">
    <property type="nucleotide sequence ID" value="NZ_CAJPVI010000013.1"/>
</dbReference>
<feature type="region of interest" description="Disordered" evidence="1">
    <location>
        <begin position="35"/>
        <end position="137"/>
    </location>
</feature>
<comment type="caution">
    <text evidence="2">The sequence shown here is derived from an EMBL/GenBank/DDBJ whole genome shotgun (WGS) entry which is preliminary data.</text>
</comment>
<gene>
    <name evidence="2" type="ORF">LMG26411_02550</name>
</gene>
<keyword evidence="3" id="KW-1185">Reference proteome</keyword>
<sequence>MNAFASFTTSRSPLSGLLQVATVLVAVAAWASPVPALSQTASSDDGNEALHNIQSNFARMTPPPRTVESINQELKAGEVKAHASSAGGHRGGGRRGMGRQSAQQGDSRQDGNGGPGTGSAEVPADGLSGNTASSVNP</sequence>
<name>A0ABN7Q0D3_9BURK</name>
<accession>A0ABN7Q0D3</accession>
<reference evidence="2 3" key="1">
    <citation type="submission" date="2021-03" db="EMBL/GenBank/DDBJ databases">
        <authorList>
            <person name="Peeters C."/>
        </authorList>
    </citation>
    <scope>NUCLEOTIDE SEQUENCE [LARGE SCALE GENOMIC DNA]</scope>
    <source>
        <strain evidence="2 3">LMG 26411</strain>
    </source>
</reference>
<evidence type="ECO:0000256" key="1">
    <source>
        <dbReference type="SAM" id="MobiDB-lite"/>
    </source>
</evidence>